<sequence>MSRTDPSAQLALRKGIAVTTTEYGGVLLDEKDGTYWQLNECGTLVVTAISEGRSPSDAVEQLLAEYEVDRAEAEADVAELTDQLIRAKIVTRAGAAR</sequence>
<name>A0A7X0LRM4_9ACTN</name>
<reference evidence="2 3" key="1">
    <citation type="submission" date="2020-08" db="EMBL/GenBank/DDBJ databases">
        <title>Genomic Encyclopedia of Type Strains, Phase IV (KMG-IV): sequencing the most valuable type-strain genomes for metagenomic binning, comparative biology and taxonomic classification.</title>
        <authorList>
            <person name="Goeker M."/>
        </authorList>
    </citation>
    <scope>NUCLEOTIDE SEQUENCE [LARGE SCALE GENOMIC DNA]</scope>
    <source>
        <strain evidence="2 3">DSM 40141</strain>
    </source>
</reference>
<dbReference type="InterPro" id="IPR008792">
    <property type="entry name" value="PQQD"/>
</dbReference>
<dbReference type="RefSeq" id="WP_185034301.1">
    <property type="nucleotide sequence ID" value="NZ_BNBN01000011.1"/>
</dbReference>
<keyword evidence="3" id="KW-1185">Reference proteome</keyword>
<protein>
    <recommendedName>
        <fullName evidence="4">Lasso peptide biosynthesis PqqD family chaperone</fullName>
    </recommendedName>
</protein>
<dbReference type="Gene3D" id="1.10.10.1150">
    <property type="entry name" value="Coenzyme PQQ synthesis protein D (PqqD)"/>
    <property type="match status" value="1"/>
</dbReference>
<keyword evidence="1" id="KW-0175">Coiled coil</keyword>
<evidence type="ECO:0008006" key="4">
    <source>
        <dbReference type="Google" id="ProtNLM"/>
    </source>
</evidence>
<dbReference type="NCBIfam" id="NF033530">
    <property type="entry name" value="lasso_PqqD_Strm"/>
    <property type="match status" value="1"/>
</dbReference>
<accession>A0A7X0LRM4</accession>
<evidence type="ECO:0000256" key="1">
    <source>
        <dbReference type="SAM" id="Coils"/>
    </source>
</evidence>
<organism evidence="2 3">
    <name type="scientific">Streptomyces candidus</name>
    <dbReference type="NCBI Taxonomy" id="67283"/>
    <lineage>
        <taxon>Bacteria</taxon>
        <taxon>Bacillati</taxon>
        <taxon>Actinomycetota</taxon>
        <taxon>Actinomycetes</taxon>
        <taxon>Kitasatosporales</taxon>
        <taxon>Streptomycetaceae</taxon>
        <taxon>Streptomyces</taxon>
    </lineage>
</organism>
<dbReference type="Proteomes" id="UP000540423">
    <property type="component" value="Unassembled WGS sequence"/>
</dbReference>
<gene>
    <name evidence="2" type="ORF">HNQ79_004792</name>
</gene>
<feature type="coiled-coil region" evidence="1">
    <location>
        <begin position="56"/>
        <end position="90"/>
    </location>
</feature>
<evidence type="ECO:0000313" key="3">
    <source>
        <dbReference type="Proteomes" id="UP000540423"/>
    </source>
</evidence>
<dbReference type="AlphaFoldDB" id="A0A7X0LRM4"/>
<dbReference type="Pfam" id="PF05402">
    <property type="entry name" value="PqqD"/>
    <property type="match status" value="1"/>
</dbReference>
<evidence type="ECO:0000313" key="2">
    <source>
        <dbReference type="EMBL" id="MBB6438285.1"/>
    </source>
</evidence>
<comment type="caution">
    <text evidence="2">The sequence shown here is derived from an EMBL/GenBank/DDBJ whole genome shotgun (WGS) entry which is preliminary data.</text>
</comment>
<dbReference type="EMBL" id="JACHEM010000013">
    <property type="protein sequence ID" value="MBB6438285.1"/>
    <property type="molecule type" value="Genomic_DNA"/>
</dbReference>
<proteinExistence type="predicted"/>
<dbReference type="InterPro" id="IPR041881">
    <property type="entry name" value="PqqD_sf"/>
</dbReference>